<evidence type="ECO:0000313" key="7">
    <source>
        <dbReference type="Proteomes" id="UP000184383"/>
    </source>
</evidence>
<evidence type="ECO:0000313" key="6">
    <source>
        <dbReference type="EMBL" id="OJJ34089.1"/>
    </source>
</evidence>
<dbReference type="GeneID" id="63754105"/>
<evidence type="ECO:0000259" key="5">
    <source>
        <dbReference type="PROSITE" id="PS50048"/>
    </source>
</evidence>
<dbReference type="InterPro" id="IPR001138">
    <property type="entry name" value="Zn2Cys6_DnaBD"/>
</dbReference>
<gene>
    <name evidence="6" type="ORF">ASPWEDRAFT_558988</name>
</gene>
<dbReference type="OrthoDB" id="39175at2759"/>
<evidence type="ECO:0000256" key="4">
    <source>
        <dbReference type="ARBA" id="ARBA00023242"/>
    </source>
</evidence>
<keyword evidence="3" id="KW-0804">Transcription</keyword>
<dbReference type="SMART" id="SM00066">
    <property type="entry name" value="GAL4"/>
    <property type="match status" value="1"/>
</dbReference>
<dbReference type="EMBL" id="KV878213">
    <property type="protein sequence ID" value="OJJ34089.1"/>
    <property type="molecule type" value="Genomic_DNA"/>
</dbReference>
<protein>
    <recommendedName>
        <fullName evidence="5">Zn(2)-C6 fungal-type domain-containing protein</fullName>
    </recommendedName>
</protein>
<keyword evidence="7" id="KW-1185">Reference proteome</keyword>
<dbReference type="Proteomes" id="UP000184383">
    <property type="component" value="Unassembled WGS sequence"/>
</dbReference>
<keyword evidence="2" id="KW-0238">DNA-binding</keyword>
<name>A0A1L9RGL6_ASPWE</name>
<dbReference type="SUPFAM" id="SSF57701">
    <property type="entry name" value="Zn2/Cys6 DNA-binding domain"/>
    <property type="match status" value="1"/>
</dbReference>
<dbReference type="CDD" id="cd00067">
    <property type="entry name" value="GAL4"/>
    <property type="match status" value="1"/>
</dbReference>
<keyword evidence="4" id="KW-0539">Nucleus</keyword>
<reference evidence="7" key="1">
    <citation type="journal article" date="2017" name="Genome Biol.">
        <title>Comparative genomics reveals high biological diversity and specific adaptations in the industrially and medically important fungal genus Aspergillus.</title>
        <authorList>
            <person name="de Vries R.P."/>
            <person name="Riley R."/>
            <person name="Wiebenga A."/>
            <person name="Aguilar-Osorio G."/>
            <person name="Amillis S."/>
            <person name="Uchima C.A."/>
            <person name="Anderluh G."/>
            <person name="Asadollahi M."/>
            <person name="Askin M."/>
            <person name="Barry K."/>
            <person name="Battaglia E."/>
            <person name="Bayram O."/>
            <person name="Benocci T."/>
            <person name="Braus-Stromeyer S.A."/>
            <person name="Caldana C."/>
            <person name="Canovas D."/>
            <person name="Cerqueira G.C."/>
            <person name="Chen F."/>
            <person name="Chen W."/>
            <person name="Choi C."/>
            <person name="Clum A."/>
            <person name="Dos Santos R.A."/>
            <person name="Damasio A.R."/>
            <person name="Diallinas G."/>
            <person name="Emri T."/>
            <person name="Fekete E."/>
            <person name="Flipphi M."/>
            <person name="Freyberg S."/>
            <person name="Gallo A."/>
            <person name="Gournas C."/>
            <person name="Habgood R."/>
            <person name="Hainaut M."/>
            <person name="Harispe M.L."/>
            <person name="Henrissat B."/>
            <person name="Hilden K.S."/>
            <person name="Hope R."/>
            <person name="Hossain A."/>
            <person name="Karabika E."/>
            <person name="Karaffa L."/>
            <person name="Karanyi Z."/>
            <person name="Krasevec N."/>
            <person name="Kuo A."/>
            <person name="Kusch H."/>
            <person name="LaButti K."/>
            <person name="Lagendijk E.L."/>
            <person name="Lapidus A."/>
            <person name="Levasseur A."/>
            <person name="Lindquist E."/>
            <person name="Lipzen A."/>
            <person name="Logrieco A.F."/>
            <person name="MacCabe A."/>
            <person name="Maekelae M.R."/>
            <person name="Malavazi I."/>
            <person name="Melin P."/>
            <person name="Meyer V."/>
            <person name="Mielnichuk N."/>
            <person name="Miskei M."/>
            <person name="Molnar A.P."/>
            <person name="Mule G."/>
            <person name="Ngan C.Y."/>
            <person name="Orejas M."/>
            <person name="Orosz E."/>
            <person name="Ouedraogo J.P."/>
            <person name="Overkamp K.M."/>
            <person name="Park H.-S."/>
            <person name="Perrone G."/>
            <person name="Piumi F."/>
            <person name="Punt P.J."/>
            <person name="Ram A.F."/>
            <person name="Ramon A."/>
            <person name="Rauscher S."/>
            <person name="Record E."/>
            <person name="Riano-Pachon D.M."/>
            <person name="Robert V."/>
            <person name="Roehrig J."/>
            <person name="Ruller R."/>
            <person name="Salamov A."/>
            <person name="Salih N.S."/>
            <person name="Samson R.A."/>
            <person name="Sandor E."/>
            <person name="Sanguinetti M."/>
            <person name="Schuetze T."/>
            <person name="Sepcic K."/>
            <person name="Shelest E."/>
            <person name="Sherlock G."/>
            <person name="Sophianopoulou V."/>
            <person name="Squina F.M."/>
            <person name="Sun H."/>
            <person name="Susca A."/>
            <person name="Todd R.B."/>
            <person name="Tsang A."/>
            <person name="Unkles S.E."/>
            <person name="van de Wiele N."/>
            <person name="van Rossen-Uffink D."/>
            <person name="Oliveira J.V."/>
            <person name="Vesth T.C."/>
            <person name="Visser J."/>
            <person name="Yu J.-H."/>
            <person name="Zhou M."/>
            <person name="Andersen M.R."/>
            <person name="Archer D.B."/>
            <person name="Baker S.E."/>
            <person name="Benoit I."/>
            <person name="Brakhage A.A."/>
            <person name="Braus G.H."/>
            <person name="Fischer R."/>
            <person name="Frisvad J.C."/>
            <person name="Goldman G.H."/>
            <person name="Houbraken J."/>
            <person name="Oakley B."/>
            <person name="Pocsi I."/>
            <person name="Scazzocchio C."/>
            <person name="Seiboth B."/>
            <person name="vanKuyk P.A."/>
            <person name="Wortman J."/>
            <person name="Dyer P.S."/>
            <person name="Grigoriev I.V."/>
        </authorList>
    </citation>
    <scope>NUCLEOTIDE SEQUENCE [LARGE SCALE GENOMIC DNA]</scope>
    <source>
        <strain evidence="7">DTO 134E9</strain>
    </source>
</reference>
<evidence type="ECO:0000256" key="3">
    <source>
        <dbReference type="ARBA" id="ARBA00023163"/>
    </source>
</evidence>
<dbReference type="Gene3D" id="4.10.240.10">
    <property type="entry name" value="Zn(2)-C6 fungal-type DNA-binding domain"/>
    <property type="match status" value="1"/>
</dbReference>
<accession>A0A1L9RGL6</accession>
<evidence type="ECO:0000256" key="1">
    <source>
        <dbReference type="ARBA" id="ARBA00023015"/>
    </source>
</evidence>
<dbReference type="RefSeq" id="XP_040687765.1">
    <property type="nucleotide sequence ID" value="XM_040838257.1"/>
</dbReference>
<dbReference type="GO" id="GO:0000981">
    <property type="term" value="F:DNA-binding transcription factor activity, RNA polymerase II-specific"/>
    <property type="evidence" value="ECO:0007669"/>
    <property type="project" value="InterPro"/>
</dbReference>
<organism evidence="6 7">
    <name type="scientific">Aspergillus wentii DTO 134E9</name>
    <dbReference type="NCBI Taxonomy" id="1073089"/>
    <lineage>
        <taxon>Eukaryota</taxon>
        <taxon>Fungi</taxon>
        <taxon>Dikarya</taxon>
        <taxon>Ascomycota</taxon>
        <taxon>Pezizomycotina</taxon>
        <taxon>Eurotiomycetes</taxon>
        <taxon>Eurotiomycetidae</taxon>
        <taxon>Eurotiales</taxon>
        <taxon>Aspergillaceae</taxon>
        <taxon>Aspergillus</taxon>
        <taxon>Aspergillus subgen. Cremei</taxon>
    </lineage>
</organism>
<dbReference type="PROSITE" id="PS50048">
    <property type="entry name" value="ZN2_CY6_FUNGAL_2"/>
    <property type="match status" value="1"/>
</dbReference>
<dbReference type="Pfam" id="PF00172">
    <property type="entry name" value="Zn_clus"/>
    <property type="match status" value="1"/>
</dbReference>
<dbReference type="AlphaFoldDB" id="A0A1L9RGL6"/>
<dbReference type="PROSITE" id="PS00463">
    <property type="entry name" value="ZN2_CY6_FUNGAL_1"/>
    <property type="match status" value="1"/>
</dbReference>
<dbReference type="InterPro" id="IPR036864">
    <property type="entry name" value="Zn2-C6_fun-type_DNA-bd_sf"/>
</dbReference>
<dbReference type="GO" id="GO:0008270">
    <property type="term" value="F:zinc ion binding"/>
    <property type="evidence" value="ECO:0007669"/>
    <property type="project" value="InterPro"/>
</dbReference>
<evidence type="ECO:0000256" key="2">
    <source>
        <dbReference type="ARBA" id="ARBA00023125"/>
    </source>
</evidence>
<proteinExistence type="predicted"/>
<dbReference type="VEuPathDB" id="FungiDB:ASPWEDRAFT_558988"/>
<dbReference type="GO" id="GO:0003677">
    <property type="term" value="F:DNA binding"/>
    <property type="evidence" value="ECO:0007669"/>
    <property type="project" value="UniProtKB-KW"/>
</dbReference>
<sequence length="130" mass="14920">MQGIKRTRHRVPKACLVCRCRKTRCDIPIMGARCLACEKRDTNCVYKGSTQQRPTRYLVSPCAVSANFKLTIQIYRREAGAIIWLEFDTFVDRTRLSTQLYPSRSAYSPVYLGARRKYYSRGRLANSSGA</sequence>
<feature type="domain" description="Zn(2)-C6 fungal-type" evidence="5">
    <location>
        <begin position="14"/>
        <end position="46"/>
    </location>
</feature>
<keyword evidence="1" id="KW-0805">Transcription regulation</keyword>